<dbReference type="EMBL" id="OX465082">
    <property type="protein sequence ID" value="CAI9291910.1"/>
    <property type="molecule type" value="Genomic_DNA"/>
</dbReference>
<organism evidence="1 2">
    <name type="scientific">Lactuca saligna</name>
    <name type="common">Willowleaf lettuce</name>
    <dbReference type="NCBI Taxonomy" id="75948"/>
    <lineage>
        <taxon>Eukaryota</taxon>
        <taxon>Viridiplantae</taxon>
        <taxon>Streptophyta</taxon>
        <taxon>Embryophyta</taxon>
        <taxon>Tracheophyta</taxon>
        <taxon>Spermatophyta</taxon>
        <taxon>Magnoliopsida</taxon>
        <taxon>eudicotyledons</taxon>
        <taxon>Gunneridae</taxon>
        <taxon>Pentapetalae</taxon>
        <taxon>asterids</taxon>
        <taxon>campanulids</taxon>
        <taxon>Asterales</taxon>
        <taxon>Asteraceae</taxon>
        <taxon>Cichorioideae</taxon>
        <taxon>Cichorieae</taxon>
        <taxon>Lactucinae</taxon>
        <taxon>Lactuca</taxon>
    </lineage>
</organism>
<evidence type="ECO:0000313" key="1">
    <source>
        <dbReference type="EMBL" id="CAI9291910.1"/>
    </source>
</evidence>
<protein>
    <recommendedName>
        <fullName evidence="3">DUF4283 domain-containing protein</fullName>
    </recommendedName>
</protein>
<reference evidence="1" key="1">
    <citation type="submission" date="2023-04" db="EMBL/GenBank/DDBJ databases">
        <authorList>
            <person name="Vijverberg K."/>
            <person name="Xiong W."/>
            <person name="Schranz E."/>
        </authorList>
    </citation>
    <scope>NUCLEOTIDE SEQUENCE</scope>
</reference>
<proteinExistence type="predicted"/>
<sequence length="170" mass="20098">MFNWLDYANKKEVIFNRISWLKITGALLLAWDEDNFASIIERFGKVISQYNVIFTCSDISFGKVGIIITHRRKINEEIVGSLNGKSYIIGIVELMMSGTHSNRFHPSNRSNQTEIMMMMMMMMIAMKRKTEFTTHLTRHLKTLKKVRSIKTNQLNRTKDLRWQQFRTMRL</sequence>
<name>A0AA36EFT4_LACSI</name>
<accession>A0AA36EFT4</accession>
<dbReference type="AlphaFoldDB" id="A0AA36EFT4"/>
<gene>
    <name evidence="1" type="ORF">LSALG_LOCUS31020</name>
</gene>
<keyword evidence="2" id="KW-1185">Reference proteome</keyword>
<dbReference type="Proteomes" id="UP001177003">
    <property type="component" value="Chromosome 6"/>
</dbReference>
<evidence type="ECO:0008006" key="3">
    <source>
        <dbReference type="Google" id="ProtNLM"/>
    </source>
</evidence>
<evidence type="ECO:0000313" key="2">
    <source>
        <dbReference type="Proteomes" id="UP001177003"/>
    </source>
</evidence>